<reference evidence="1 2" key="1">
    <citation type="submission" date="2018-02" db="EMBL/GenBank/DDBJ databases">
        <title>Genomic Encyclopedia of Archaeal and Bacterial Type Strains, Phase II (KMG-II): from individual species to whole genera.</title>
        <authorList>
            <person name="Goeker M."/>
        </authorList>
    </citation>
    <scope>NUCLEOTIDE SEQUENCE [LARGE SCALE GENOMIC DNA]</scope>
    <source>
        <strain evidence="1 2">DSM 22857</strain>
    </source>
</reference>
<dbReference type="RefSeq" id="WP_104434302.1">
    <property type="nucleotide sequence ID" value="NZ_PTJD01000012.1"/>
</dbReference>
<dbReference type="OrthoDB" id="9512763at2"/>
<dbReference type="EMBL" id="PTJD01000012">
    <property type="protein sequence ID" value="PPK92920.1"/>
    <property type="molecule type" value="Genomic_DNA"/>
</dbReference>
<accession>A0A2S6IFJ5</accession>
<organism evidence="1 2">
    <name type="scientific">Kineococcus xinjiangensis</name>
    <dbReference type="NCBI Taxonomy" id="512762"/>
    <lineage>
        <taxon>Bacteria</taxon>
        <taxon>Bacillati</taxon>
        <taxon>Actinomycetota</taxon>
        <taxon>Actinomycetes</taxon>
        <taxon>Kineosporiales</taxon>
        <taxon>Kineosporiaceae</taxon>
        <taxon>Kineococcus</taxon>
    </lineage>
</organism>
<sequence>MTITFRTRHRAGVAAAGVLVASTLGLSACGDTAGPERGTTVEDVQENVAEDIEVGEETEAGLGEGEVSGDIGVDDSNAVVGTYEGAYDPEFYNDIKSFYDKPVTVSAEVSEVISPTAFVIAGTAGTTVDPLLIVSATEVAGVEEGQVVEVTGTVHETFDLPQVEESMGIDLGDDIGEEWGEKPYIAATSVDTEVAPAQ</sequence>
<keyword evidence="2" id="KW-1185">Reference proteome</keyword>
<evidence type="ECO:0000313" key="2">
    <source>
        <dbReference type="Proteomes" id="UP000239485"/>
    </source>
</evidence>
<protein>
    <recommendedName>
        <fullName evidence="3">Lipoprotein</fullName>
    </recommendedName>
</protein>
<proteinExistence type="predicted"/>
<dbReference type="AlphaFoldDB" id="A0A2S6IFJ5"/>
<comment type="caution">
    <text evidence="1">The sequence shown here is derived from an EMBL/GenBank/DDBJ whole genome shotgun (WGS) entry which is preliminary data.</text>
</comment>
<name>A0A2S6IFJ5_9ACTN</name>
<evidence type="ECO:0008006" key="3">
    <source>
        <dbReference type="Google" id="ProtNLM"/>
    </source>
</evidence>
<evidence type="ECO:0000313" key="1">
    <source>
        <dbReference type="EMBL" id="PPK92920.1"/>
    </source>
</evidence>
<dbReference type="PROSITE" id="PS51257">
    <property type="entry name" value="PROKAR_LIPOPROTEIN"/>
    <property type="match status" value="1"/>
</dbReference>
<gene>
    <name evidence="1" type="ORF">CLV92_11296</name>
</gene>
<dbReference type="Proteomes" id="UP000239485">
    <property type="component" value="Unassembled WGS sequence"/>
</dbReference>